<evidence type="ECO:0000313" key="2">
    <source>
        <dbReference type="Proteomes" id="UP000828048"/>
    </source>
</evidence>
<dbReference type="Proteomes" id="UP000828048">
    <property type="component" value="Chromosome 9"/>
</dbReference>
<proteinExistence type="predicted"/>
<reference evidence="1 2" key="1">
    <citation type="journal article" date="2021" name="Hortic Res">
        <title>High-quality reference genome and annotation aids understanding of berry development for evergreen blueberry (Vaccinium darrowii).</title>
        <authorList>
            <person name="Yu J."/>
            <person name="Hulse-Kemp A.M."/>
            <person name="Babiker E."/>
            <person name="Staton M."/>
        </authorList>
    </citation>
    <scope>NUCLEOTIDE SEQUENCE [LARGE SCALE GENOMIC DNA]</scope>
    <source>
        <strain evidence="2">cv. NJ 8807/NJ 8810</strain>
        <tissue evidence="1">Young leaf</tissue>
    </source>
</reference>
<gene>
    <name evidence="1" type="ORF">Vadar_001258</name>
</gene>
<keyword evidence="2" id="KW-1185">Reference proteome</keyword>
<protein>
    <submittedName>
        <fullName evidence="1">Uncharacterized protein</fullName>
    </submittedName>
</protein>
<organism evidence="1 2">
    <name type="scientific">Vaccinium darrowii</name>
    <dbReference type="NCBI Taxonomy" id="229202"/>
    <lineage>
        <taxon>Eukaryota</taxon>
        <taxon>Viridiplantae</taxon>
        <taxon>Streptophyta</taxon>
        <taxon>Embryophyta</taxon>
        <taxon>Tracheophyta</taxon>
        <taxon>Spermatophyta</taxon>
        <taxon>Magnoliopsida</taxon>
        <taxon>eudicotyledons</taxon>
        <taxon>Gunneridae</taxon>
        <taxon>Pentapetalae</taxon>
        <taxon>asterids</taxon>
        <taxon>Ericales</taxon>
        <taxon>Ericaceae</taxon>
        <taxon>Vaccinioideae</taxon>
        <taxon>Vaccinieae</taxon>
        <taxon>Vaccinium</taxon>
    </lineage>
</organism>
<sequence length="155" mass="17921">MDIKWRDRFDKGKTWSVFGSTDEVFEVGSFPAVVVDISNKTCSCCRWDLHRFPCVHAITVLQKKGVDMSSYIDPFYTTDAFRLSYELPIYPIPTLEALEVTTETAVIHPPKTRRPRGRPKVARIRSRGEKVRQIRCSRCKQLGKHNRKSCKEPCD</sequence>
<name>A0ACB7ZHC4_9ERIC</name>
<accession>A0ACB7ZHC4</accession>
<comment type="caution">
    <text evidence="1">The sequence shown here is derived from an EMBL/GenBank/DDBJ whole genome shotgun (WGS) entry which is preliminary data.</text>
</comment>
<dbReference type="EMBL" id="CM037159">
    <property type="protein sequence ID" value="KAH7865020.1"/>
    <property type="molecule type" value="Genomic_DNA"/>
</dbReference>
<evidence type="ECO:0000313" key="1">
    <source>
        <dbReference type="EMBL" id="KAH7865020.1"/>
    </source>
</evidence>